<protein>
    <submittedName>
        <fullName evidence="2">Uncharacterized protein</fullName>
    </submittedName>
</protein>
<accession>A0A0C9ZIN6</accession>
<sequence>MVKQLRKRKVISSSDNEEPSFPPPSQRQASNSIVDSVLRTMFSQPSSTSNYPYPPTSTQPSTSTKASFLQAHAESNKGLKGKSRSSSYKHTFKKEGDPLEKGHRGCPKTLDFHIAWIIFLPYGVDMPSLNEDSDLSEPTLANLFPVIRQSIALTSAQLSRLEAAGLARSNFRSYFQFNQEWTWPQVDSMLHGEFLQLFEVLDTHPKVANPNYNTSGMVGRQYKHLPPYLLCLRSHKEIVVAGGAEFPDGEVLFQKVKAGKQPSRDESEIILVTRNEIPFKLIAQWIKKQHLKGKGKHKAETESSAEETESQLWPKSDSGDDTDEQILSPISHCLKRHRIHEALNTDSEQAGPLHAGPTLAVMNAGPETIDLTDGAMDTTPVSDKVESPVLPDAPPTTPPLTPIQTTNQPAPSSSFTIDTSLTNPWKGNRTFQF</sequence>
<dbReference type="Proteomes" id="UP000054018">
    <property type="component" value="Unassembled WGS sequence"/>
</dbReference>
<dbReference type="OrthoDB" id="2661881at2759"/>
<feature type="region of interest" description="Disordered" evidence="1">
    <location>
        <begin position="292"/>
        <end position="325"/>
    </location>
</feature>
<dbReference type="HOGENOM" id="CLU_655720_0_0_1"/>
<dbReference type="AlphaFoldDB" id="A0A0C9ZIN6"/>
<dbReference type="STRING" id="765257.A0A0C9ZIN6"/>
<evidence type="ECO:0000256" key="1">
    <source>
        <dbReference type="SAM" id="MobiDB-lite"/>
    </source>
</evidence>
<name>A0A0C9ZIN6_9AGAM</name>
<feature type="region of interest" description="Disordered" evidence="1">
    <location>
        <begin position="383"/>
        <end position="421"/>
    </location>
</feature>
<evidence type="ECO:0000313" key="2">
    <source>
        <dbReference type="EMBL" id="KIK29086.1"/>
    </source>
</evidence>
<evidence type="ECO:0000313" key="3">
    <source>
        <dbReference type="Proteomes" id="UP000054018"/>
    </source>
</evidence>
<dbReference type="EMBL" id="KN833690">
    <property type="protein sequence ID" value="KIK29086.1"/>
    <property type="molecule type" value="Genomic_DNA"/>
</dbReference>
<reference evidence="2 3" key="1">
    <citation type="submission" date="2014-04" db="EMBL/GenBank/DDBJ databases">
        <authorList>
            <consortium name="DOE Joint Genome Institute"/>
            <person name="Kuo A."/>
            <person name="Kohler A."/>
            <person name="Costa M.D."/>
            <person name="Nagy L.G."/>
            <person name="Floudas D."/>
            <person name="Copeland A."/>
            <person name="Barry K.W."/>
            <person name="Cichocki N."/>
            <person name="Veneault-Fourrey C."/>
            <person name="LaButti K."/>
            <person name="Lindquist E.A."/>
            <person name="Lipzen A."/>
            <person name="Lundell T."/>
            <person name="Morin E."/>
            <person name="Murat C."/>
            <person name="Sun H."/>
            <person name="Tunlid A."/>
            <person name="Henrissat B."/>
            <person name="Grigoriev I.V."/>
            <person name="Hibbett D.S."/>
            <person name="Martin F."/>
            <person name="Nordberg H.P."/>
            <person name="Cantor M.N."/>
            <person name="Hua S.X."/>
        </authorList>
    </citation>
    <scope>NUCLEOTIDE SEQUENCE [LARGE SCALE GENOMIC DNA]</scope>
    <source>
        <strain evidence="2 3">441</strain>
    </source>
</reference>
<organism evidence="2 3">
    <name type="scientific">Pisolithus microcarpus 441</name>
    <dbReference type="NCBI Taxonomy" id="765257"/>
    <lineage>
        <taxon>Eukaryota</taxon>
        <taxon>Fungi</taxon>
        <taxon>Dikarya</taxon>
        <taxon>Basidiomycota</taxon>
        <taxon>Agaricomycotina</taxon>
        <taxon>Agaricomycetes</taxon>
        <taxon>Agaricomycetidae</taxon>
        <taxon>Boletales</taxon>
        <taxon>Sclerodermatineae</taxon>
        <taxon>Pisolithaceae</taxon>
        <taxon>Pisolithus</taxon>
    </lineage>
</organism>
<feature type="compositionally biased region" description="Polar residues" evidence="1">
    <location>
        <begin position="410"/>
        <end position="421"/>
    </location>
</feature>
<keyword evidence="3" id="KW-1185">Reference proteome</keyword>
<feature type="region of interest" description="Disordered" evidence="1">
    <location>
        <begin position="1"/>
        <end position="100"/>
    </location>
</feature>
<feature type="compositionally biased region" description="Basic residues" evidence="1">
    <location>
        <begin position="1"/>
        <end position="10"/>
    </location>
</feature>
<feature type="compositionally biased region" description="Pro residues" evidence="1">
    <location>
        <begin position="391"/>
        <end position="401"/>
    </location>
</feature>
<proteinExistence type="predicted"/>
<reference evidence="3" key="2">
    <citation type="submission" date="2015-01" db="EMBL/GenBank/DDBJ databases">
        <title>Evolutionary Origins and Diversification of the Mycorrhizal Mutualists.</title>
        <authorList>
            <consortium name="DOE Joint Genome Institute"/>
            <consortium name="Mycorrhizal Genomics Consortium"/>
            <person name="Kohler A."/>
            <person name="Kuo A."/>
            <person name="Nagy L.G."/>
            <person name="Floudas D."/>
            <person name="Copeland A."/>
            <person name="Barry K.W."/>
            <person name="Cichocki N."/>
            <person name="Veneault-Fourrey C."/>
            <person name="LaButti K."/>
            <person name="Lindquist E.A."/>
            <person name="Lipzen A."/>
            <person name="Lundell T."/>
            <person name="Morin E."/>
            <person name="Murat C."/>
            <person name="Riley R."/>
            <person name="Ohm R."/>
            <person name="Sun H."/>
            <person name="Tunlid A."/>
            <person name="Henrissat B."/>
            <person name="Grigoriev I.V."/>
            <person name="Hibbett D.S."/>
            <person name="Martin F."/>
        </authorList>
    </citation>
    <scope>NUCLEOTIDE SEQUENCE [LARGE SCALE GENOMIC DNA]</scope>
    <source>
        <strain evidence="3">441</strain>
    </source>
</reference>
<gene>
    <name evidence="2" type="ORF">PISMIDRAFT_6967</name>
</gene>